<dbReference type="SUPFAM" id="SSF56112">
    <property type="entry name" value="Protein kinase-like (PK-like)"/>
    <property type="match status" value="1"/>
</dbReference>
<dbReference type="CDD" id="cd00180">
    <property type="entry name" value="PKc"/>
    <property type="match status" value="1"/>
</dbReference>
<dbReference type="EMBL" id="KC008572">
    <property type="protein sequence ID" value="AGF85373.1"/>
    <property type="molecule type" value="Genomic_DNA"/>
</dbReference>
<dbReference type="Gene3D" id="1.10.510.10">
    <property type="entry name" value="Transferase(Phosphotransferase) domain 1"/>
    <property type="match status" value="1"/>
</dbReference>
<evidence type="ECO:0000313" key="3">
    <source>
        <dbReference type="Proteomes" id="UP000241071"/>
    </source>
</evidence>
<dbReference type="PROSITE" id="PS00108">
    <property type="entry name" value="PROTEIN_KINASE_ST"/>
    <property type="match status" value="1"/>
</dbReference>
<proteinExistence type="predicted"/>
<accession>M1PH48</accession>
<dbReference type="Proteomes" id="UP000241071">
    <property type="component" value="Segment"/>
</dbReference>
<feature type="domain" description="Protein kinase" evidence="1">
    <location>
        <begin position="10"/>
        <end position="211"/>
    </location>
</feature>
<dbReference type="PANTHER" id="PTHR24347">
    <property type="entry name" value="SERINE/THREONINE-PROTEIN KINASE"/>
    <property type="match status" value="1"/>
</dbReference>
<keyword evidence="2" id="KW-0418">Kinase</keyword>
<dbReference type="InterPro" id="IPR008271">
    <property type="entry name" value="Ser/Thr_kinase_AS"/>
</dbReference>
<evidence type="ECO:0000313" key="2">
    <source>
        <dbReference type="EMBL" id="AGF85373.1"/>
    </source>
</evidence>
<evidence type="ECO:0000259" key="1">
    <source>
        <dbReference type="PROSITE" id="PS50011"/>
    </source>
</evidence>
<dbReference type="Pfam" id="PF00069">
    <property type="entry name" value="Pkinase"/>
    <property type="match status" value="1"/>
</dbReference>
<gene>
    <name evidence="2" type="ORF">glt_00564</name>
</gene>
<dbReference type="InterPro" id="IPR000719">
    <property type="entry name" value="Prot_kinase_dom"/>
</dbReference>
<dbReference type="PROSITE" id="PS50011">
    <property type="entry name" value="PROTEIN_KINASE_DOM"/>
    <property type="match status" value="1"/>
</dbReference>
<dbReference type="SMART" id="SM00220">
    <property type="entry name" value="S_TKc"/>
    <property type="match status" value="1"/>
</dbReference>
<sequence length="211" mass="25119">MDPFIFESEYKIEETIYRSKNSTIYKVKNIKNNGILLVKSIKKKGKYSLTRIKRDYNIPQLIKSDKIIKATNVQLDNNKYYLFYPFLENAKSIDKIDYSNLDFEFLKKLVCDIGRAIKEIHESNIVHRDIKPHNILIHDNKIYIIDFDLSCSLDNSKYPVQEKITGTPLFIAPEIWKQQENINYIMTDIYSFGVTIYYIFNKKNYHIKNHQ</sequence>
<reference evidence="2 3" key="1">
    <citation type="submission" date="2012-10" db="EMBL/GenBank/DDBJ databases">
        <title>Complete genome sequence of Moumouvirus goulette.</title>
        <authorList>
            <person name="Fournous G."/>
            <person name="Bougalmi M."/>
            <person name="Colson P."/>
        </authorList>
    </citation>
    <scope>NUCLEOTIDE SEQUENCE [LARGE SCALE GENOMIC DNA]</scope>
</reference>
<keyword evidence="2" id="KW-0808">Transferase</keyword>
<dbReference type="GO" id="GO:0004672">
    <property type="term" value="F:protein kinase activity"/>
    <property type="evidence" value="ECO:0007669"/>
    <property type="project" value="InterPro"/>
</dbReference>
<dbReference type="Gene3D" id="3.30.200.20">
    <property type="entry name" value="Phosphorylase Kinase, domain 1"/>
    <property type="match status" value="1"/>
</dbReference>
<name>M1PH48_9VIRU</name>
<dbReference type="GO" id="GO:0005524">
    <property type="term" value="F:ATP binding"/>
    <property type="evidence" value="ECO:0007669"/>
    <property type="project" value="InterPro"/>
</dbReference>
<organism evidence="2 3">
    <name type="scientific">Moumouvirus goulette</name>
    <dbReference type="NCBI Taxonomy" id="1247379"/>
    <lineage>
        <taxon>Viruses</taxon>
        <taxon>Varidnaviria</taxon>
        <taxon>Bamfordvirae</taxon>
        <taxon>Nucleocytoviricota</taxon>
        <taxon>Megaviricetes</taxon>
        <taxon>Imitervirales</taxon>
        <taxon>Mimiviridae</taxon>
        <taxon>Megamimivirinae</taxon>
        <taxon>Moumouvirus</taxon>
        <taxon>Moumouvirus goulettemassiliense</taxon>
    </lineage>
</organism>
<dbReference type="InterPro" id="IPR011009">
    <property type="entry name" value="Kinase-like_dom_sf"/>
</dbReference>
<protein>
    <submittedName>
        <fullName evidence="2">Tyrosine kinase family protein</fullName>
    </submittedName>
</protein>
<keyword evidence="3" id="KW-1185">Reference proteome</keyword>